<dbReference type="InterPro" id="IPR000792">
    <property type="entry name" value="Tscrpt_reg_LuxR_C"/>
</dbReference>
<protein>
    <recommendedName>
        <fullName evidence="1">Stage 0 sporulation protein A homolog</fullName>
    </recommendedName>
</protein>
<dbReference type="SUPFAM" id="SSF52172">
    <property type="entry name" value="CheY-like"/>
    <property type="match status" value="1"/>
</dbReference>
<dbReference type="InterPro" id="IPR058245">
    <property type="entry name" value="NreC/VraR/RcsB-like_REC"/>
</dbReference>
<dbReference type="KEGG" id="hsc:HVS_05210"/>
<reference evidence="10 12" key="1">
    <citation type="submission" date="2017-12" db="EMBL/GenBank/DDBJ databases">
        <title>Complete genome sequence of Herbivorax saccincola GGR1, a novel Cellulosome-producing hydrolytic bacterium in a thermophilic biogas plant, established by Illumina and Nanopore MinION sequencing.</title>
        <authorList>
            <person name="Pechtl A."/>
            <person name="Ruckert C."/>
            <person name="Koeck D.E."/>
            <person name="Maus I."/>
            <person name="Winkler A."/>
            <person name="Kalinowski J."/>
            <person name="Puhler A."/>
            <person name="Schwarz W.W."/>
            <person name="Zverlov V.V."/>
            <person name="Schluter A."/>
            <person name="Liebl W."/>
        </authorList>
    </citation>
    <scope>NUCLEOTIDE SEQUENCE [LARGE SCALE GENOMIC DNA]</scope>
    <source>
        <strain evidence="10">GGR1</strain>
        <strain evidence="12">SR1</strain>
    </source>
</reference>
<dbReference type="PANTHER" id="PTHR43214:SF40">
    <property type="entry name" value="TRANSCRIPTIONAL REGULATORY PROTEIN LNRK"/>
    <property type="match status" value="1"/>
</dbReference>
<evidence type="ECO:0000256" key="4">
    <source>
        <dbReference type="ARBA" id="ARBA00023125"/>
    </source>
</evidence>
<dbReference type="GO" id="GO:0003677">
    <property type="term" value="F:DNA binding"/>
    <property type="evidence" value="ECO:0007669"/>
    <property type="project" value="UniProtKB-KW"/>
</dbReference>
<evidence type="ECO:0000313" key="11">
    <source>
        <dbReference type="EMBL" id="PQQ66994.1"/>
    </source>
</evidence>
<dbReference type="EMBL" id="NEMB01000003">
    <property type="protein sequence ID" value="PQQ66994.1"/>
    <property type="molecule type" value="Genomic_DNA"/>
</dbReference>
<evidence type="ECO:0000256" key="5">
    <source>
        <dbReference type="ARBA" id="ARBA00023163"/>
    </source>
</evidence>
<name>A0A2K9EGE2_9FIRM</name>
<dbReference type="CDD" id="cd17535">
    <property type="entry name" value="REC_NarL-like"/>
    <property type="match status" value="1"/>
</dbReference>
<dbReference type="PANTHER" id="PTHR43214">
    <property type="entry name" value="TWO-COMPONENT RESPONSE REGULATOR"/>
    <property type="match status" value="1"/>
</dbReference>
<dbReference type="InterPro" id="IPR001789">
    <property type="entry name" value="Sig_transdc_resp-reg_receiver"/>
</dbReference>
<keyword evidence="2 7" id="KW-0597">Phosphoprotein</keyword>
<evidence type="ECO:0000256" key="6">
    <source>
        <dbReference type="ARBA" id="ARBA00024867"/>
    </source>
</evidence>
<feature type="domain" description="HTH luxR-type" evidence="8">
    <location>
        <begin position="146"/>
        <end position="211"/>
    </location>
</feature>
<evidence type="ECO:0000313" key="12">
    <source>
        <dbReference type="Proteomes" id="UP000233534"/>
    </source>
</evidence>
<evidence type="ECO:0000313" key="10">
    <source>
        <dbReference type="EMBL" id="AUG56973.1"/>
    </source>
</evidence>
<sequence>MIRVIIADDQKLLSESLKTIIENDPDISVIDCVENGQQAFERCKEQDVDLVLMDIRMPECDGITGTKLIKENCPHIKVLILTTFEDDKSIYDALKSGADGYILKDITPEELIQAVKNTVKGFGIFSKNPYSSLVNNINAETKEEVTVVKDFEFKERDVEIMKMVAKGMTNKDIAQRVCLSVGRVKNIISEILSKLDLADRNQLASYVHKNFPST</sequence>
<reference evidence="11 13" key="2">
    <citation type="journal article" date="2018" name="Syst. Appl. Microbiol.">
        <title>Characterization and high-quality draft genome sequence of Herbivorax saccincola A7, an anaerobic, alkaliphilic, thermophilic, cellulolytic, and xylanolytic bacterium.</title>
        <authorList>
            <person name="Aikawa S."/>
            <person name="Baramee S."/>
            <person name="Sermsathanaswadi J."/>
            <person name="Thianheng P."/>
            <person name="Tachaapaikoon C."/>
            <person name="Shikata A."/>
            <person name="Waeonukul R."/>
            <person name="Pason P."/>
            <person name="Ratanakhanokchai K."/>
            <person name="Kosugi A."/>
        </authorList>
    </citation>
    <scope>NUCLEOTIDE SEQUENCE [LARGE SCALE GENOMIC DNA]</scope>
    <source>
        <strain evidence="11 13">A7</strain>
    </source>
</reference>
<dbReference type="InterPro" id="IPR011006">
    <property type="entry name" value="CheY-like_superfamily"/>
</dbReference>
<comment type="function">
    <text evidence="6">May play the central regulatory role in sporulation. It may be an element of the effector pathway responsible for the activation of sporulation genes in response to nutritional stress. Spo0A may act in concert with spo0H (a sigma factor) to control the expression of some genes that are critical to the sporulation process.</text>
</comment>
<dbReference type="OrthoDB" id="9779069at2"/>
<evidence type="ECO:0000256" key="3">
    <source>
        <dbReference type="ARBA" id="ARBA00023015"/>
    </source>
</evidence>
<evidence type="ECO:0000313" key="13">
    <source>
        <dbReference type="Proteomes" id="UP000239720"/>
    </source>
</evidence>
<evidence type="ECO:0000256" key="7">
    <source>
        <dbReference type="PROSITE-ProRule" id="PRU00169"/>
    </source>
</evidence>
<keyword evidence="4 11" id="KW-0238">DNA-binding</keyword>
<dbReference type="Pfam" id="PF00196">
    <property type="entry name" value="GerE"/>
    <property type="match status" value="1"/>
</dbReference>
<evidence type="ECO:0000259" key="8">
    <source>
        <dbReference type="PROSITE" id="PS50043"/>
    </source>
</evidence>
<proteinExistence type="predicted"/>
<dbReference type="Gene3D" id="3.40.50.2300">
    <property type="match status" value="1"/>
</dbReference>
<feature type="domain" description="Response regulatory" evidence="9">
    <location>
        <begin position="3"/>
        <end position="119"/>
    </location>
</feature>
<dbReference type="Pfam" id="PF00072">
    <property type="entry name" value="Response_reg"/>
    <property type="match status" value="1"/>
</dbReference>
<dbReference type="SMART" id="SM00448">
    <property type="entry name" value="REC"/>
    <property type="match status" value="1"/>
</dbReference>
<dbReference type="PRINTS" id="PR00038">
    <property type="entry name" value="HTHLUXR"/>
</dbReference>
<dbReference type="InterPro" id="IPR039420">
    <property type="entry name" value="WalR-like"/>
</dbReference>
<dbReference type="Proteomes" id="UP000233534">
    <property type="component" value="Chromosome"/>
</dbReference>
<dbReference type="AlphaFoldDB" id="A0A2K9EGE2"/>
<keyword evidence="12" id="KW-1185">Reference proteome</keyword>
<accession>A0A2K9EGE2</accession>
<evidence type="ECO:0000256" key="2">
    <source>
        <dbReference type="ARBA" id="ARBA00022553"/>
    </source>
</evidence>
<organism evidence="10 12">
    <name type="scientific">Acetivibrio saccincola</name>
    <dbReference type="NCBI Taxonomy" id="1677857"/>
    <lineage>
        <taxon>Bacteria</taxon>
        <taxon>Bacillati</taxon>
        <taxon>Bacillota</taxon>
        <taxon>Clostridia</taxon>
        <taxon>Eubacteriales</taxon>
        <taxon>Oscillospiraceae</taxon>
        <taxon>Acetivibrio</taxon>
    </lineage>
</organism>
<dbReference type="CDD" id="cd06170">
    <property type="entry name" value="LuxR_C_like"/>
    <property type="match status" value="1"/>
</dbReference>
<dbReference type="PROSITE" id="PS50043">
    <property type="entry name" value="HTH_LUXR_2"/>
    <property type="match status" value="1"/>
</dbReference>
<dbReference type="SUPFAM" id="SSF46894">
    <property type="entry name" value="C-terminal effector domain of the bipartite response regulators"/>
    <property type="match status" value="1"/>
</dbReference>
<dbReference type="RefSeq" id="WP_101299856.1">
    <property type="nucleotide sequence ID" value="NZ_CP025197.1"/>
</dbReference>
<keyword evidence="5" id="KW-0804">Transcription</keyword>
<evidence type="ECO:0000256" key="1">
    <source>
        <dbReference type="ARBA" id="ARBA00018672"/>
    </source>
</evidence>
<dbReference type="GO" id="GO:0000160">
    <property type="term" value="P:phosphorelay signal transduction system"/>
    <property type="evidence" value="ECO:0007669"/>
    <property type="project" value="InterPro"/>
</dbReference>
<dbReference type="GO" id="GO:0006355">
    <property type="term" value="P:regulation of DNA-templated transcription"/>
    <property type="evidence" value="ECO:0007669"/>
    <property type="project" value="InterPro"/>
</dbReference>
<dbReference type="SMART" id="SM00421">
    <property type="entry name" value="HTH_LUXR"/>
    <property type="match status" value="1"/>
</dbReference>
<dbReference type="InterPro" id="IPR016032">
    <property type="entry name" value="Sig_transdc_resp-reg_C-effctor"/>
</dbReference>
<dbReference type="EMBL" id="CP025197">
    <property type="protein sequence ID" value="AUG56973.1"/>
    <property type="molecule type" value="Genomic_DNA"/>
</dbReference>
<evidence type="ECO:0000259" key="9">
    <source>
        <dbReference type="PROSITE" id="PS50110"/>
    </source>
</evidence>
<dbReference type="PROSITE" id="PS50110">
    <property type="entry name" value="RESPONSE_REGULATORY"/>
    <property type="match status" value="1"/>
</dbReference>
<feature type="modified residue" description="4-aspartylphosphate" evidence="7">
    <location>
        <position position="54"/>
    </location>
</feature>
<gene>
    <name evidence="10" type="primary">vraR1</name>
    <name evidence="11" type="ORF">B9R14_09760</name>
    <name evidence="10" type="ORF">HVS_05210</name>
</gene>
<keyword evidence="3" id="KW-0805">Transcription regulation</keyword>
<dbReference type="Proteomes" id="UP000239720">
    <property type="component" value="Unassembled WGS sequence"/>
</dbReference>